<accession>A0A838ZNN0</accession>
<dbReference type="EMBL" id="JACDZE010000001">
    <property type="protein sequence ID" value="MBA5628295.1"/>
    <property type="molecule type" value="Genomic_DNA"/>
</dbReference>
<sequence>MKILGLLLFLISNSFVFSQEIPKSGKSIKDFVPNNWKIYDQAEGDLNKDKKPDVVLIIEEKNPEKIQENSLLGSPTLNLNPRYLLILFKTSNGYDLVEINKTFLPSENDEESPCLFDPLSEGGIDIKNGVFTLSLNYWMSCGSWYTSTNHYRFRYQKNNFELIGFDAQEFHRASGEMSAVSINFSTKKMSITTGGNMFGEDADGNEIEIEEKTEWKTFKIDTLQNLNSLKTPMEWEFMGYFI</sequence>
<dbReference type="Proteomes" id="UP000552241">
    <property type="component" value="Unassembled WGS sequence"/>
</dbReference>
<dbReference type="RefSeq" id="WP_182041901.1">
    <property type="nucleotide sequence ID" value="NZ_JACDZE010000001.1"/>
</dbReference>
<evidence type="ECO:0000256" key="1">
    <source>
        <dbReference type="SAM" id="SignalP"/>
    </source>
</evidence>
<gene>
    <name evidence="2" type="ORF">HU137_00755</name>
</gene>
<evidence type="ECO:0000313" key="2">
    <source>
        <dbReference type="EMBL" id="MBA5628295.1"/>
    </source>
</evidence>
<dbReference type="AlphaFoldDB" id="A0A838ZNN0"/>
<protein>
    <submittedName>
        <fullName evidence="2">Uncharacterized protein</fullName>
    </submittedName>
</protein>
<keyword evidence="1" id="KW-0732">Signal</keyword>
<feature type="signal peptide" evidence="1">
    <location>
        <begin position="1"/>
        <end position="18"/>
    </location>
</feature>
<reference evidence="2 3" key="1">
    <citation type="submission" date="2020-07" db="EMBL/GenBank/DDBJ databases">
        <title>Moheibacter lacus sp. nov., a member of the family Flavobacteriaceae isolated from freshwater lake sediment.</title>
        <authorList>
            <person name="Liu Y."/>
        </authorList>
    </citation>
    <scope>NUCLEOTIDE SEQUENCE [LARGE SCALE GENOMIC DNA]</scope>
    <source>
        <strain evidence="2 3">BDHS18</strain>
    </source>
</reference>
<proteinExistence type="predicted"/>
<organism evidence="2 3">
    <name type="scientific">Moheibacter lacus</name>
    <dbReference type="NCBI Taxonomy" id="2745851"/>
    <lineage>
        <taxon>Bacteria</taxon>
        <taxon>Pseudomonadati</taxon>
        <taxon>Bacteroidota</taxon>
        <taxon>Flavobacteriia</taxon>
        <taxon>Flavobacteriales</taxon>
        <taxon>Weeksellaceae</taxon>
        <taxon>Moheibacter</taxon>
    </lineage>
</organism>
<comment type="caution">
    <text evidence="2">The sequence shown here is derived from an EMBL/GenBank/DDBJ whole genome shotgun (WGS) entry which is preliminary data.</text>
</comment>
<keyword evidence="3" id="KW-1185">Reference proteome</keyword>
<name>A0A838ZNN0_9FLAO</name>
<evidence type="ECO:0000313" key="3">
    <source>
        <dbReference type="Proteomes" id="UP000552241"/>
    </source>
</evidence>
<feature type="chain" id="PRO_5032484706" evidence="1">
    <location>
        <begin position="19"/>
        <end position="242"/>
    </location>
</feature>